<keyword evidence="5" id="KW-1185">Reference proteome</keyword>
<dbReference type="SUPFAM" id="SSF53474">
    <property type="entry name" value="alpha/beta-Hydrolases"/>
    <property type="match status" value="1"/>
</dbReference>
<dbReference type="PRINTS" id="PR00111">
    <property type="entry name" value="ABHYDROLASE"/>
</dbReference>
<dbReference type="Gene3D" id="3.40.50.1820">
    <property type="entry name" value="alpha/beta hydrolase"/>
    <property type="match status" value="1"/>
</dbReference>
<keyword evidence="1 4" id="KW-0378">Hydrolase</keyword>
<dbReference type="PANTHER" id="PTHR43329">
    <property type="entry name" value="EPOXIDE HYDROLASE"/>
    <property type="match status" value="1"/>
</dbReference>
<comment type="similarity">
    <text evidence="2">Belongs to the AB hydrolase superfamily. Epoxide hydrolase family.</text>
</comment>
<dbReference type="EMBL" id="WJQU01000001">
    <property type="protein sequence ID" value="KAJ6645233.1"/>
    <property type="molecule type" value="Genomic_DNA"/>
</dbReference>
<dbReference type="InterPro" id="IPR000639">
    <property type="entry name" value="Epox_hydrolase-like"/>
</dbReference>
<evidence type="ECO:0000313" key="5">
    <source>
        <dbReference type="Proteomes" id="UP001151699"/>
    </source>
</evidence>
<evidence type="ECO:0000313" key="4">
    <source>
        <dbReference type="EMBL" id="KAJ6645233.1"/>
    </source>
</evidence>
<dbReference type="Pfam" id="PF00561">
    <property type="entry name" value="Abhydrolase_1"/>
    <property type="match status" value="1"/>
</dbReference>
<dbReference type="GO" id="GO:0004301">
    <property type="term" value="F:epoxide hydrolase activity"/>
    <property type="evidence" value="ECO:0007669"/>
    <property type="project" value="UniProtKB-ARBA"/>
</dbReference>
<protein>
    <submittedName>
        <fullName evidence="4">Epoxide hydrolase 4</fullName>
    </submittedName>
</protein>
<evidence type="ECO:0000256" key="1">
    <source>
        <dbReference type="ARBA" id="ARBA00022801"/>
    </source>
</evidence>
<accession>A0A9Q0S5X1</accession>
<reference evidence="4" key="1">
    <citation type="submission" date="2022-07" db="EMBL/GenBank/DDBJ databases">
        <authorList>
            <person name="Trinca V."/>
            <person name="Uliana J.V.C."/>
            <person name="Torres T.T."/>
            <person name="Ward R.J."/>
            <person name="Monesi N."/>
        </authorList>
    </citation>
    <scope>NUCLEOTIDE SEQUENCE</scope>
    <source>
        <strain evidence="4">HSMRA1968</strain>
        <tissue evidence="4">Whole embryos</tissue>
    </source>
</reference>
<dbReference type="InterPro" id="IPR000073">
    <property type="entry name" value="AB_hydrolase_1"/>
</dbReference>
<evidence type="ECO:0000259" key="3">
    <source>
        <dbReference type="Pfam" id="PF00561"/>
    </source>
</evidence>
<dbReference type="PRINTS" id="PR00412">
    <property type="entry name" value="EPOXHYDRLASE"/>
</dbReference>
<name>A0A9Q0S5X1_9DIPT</name>
<dbReference type="OrthoDB" id="408373at2759"/>
<dbReference type="AlphaFoldDB" id="A0A9Q0S5X1"/>
<feature type="domain" description="AB hydrolase-1" evidence="3">
    <location>
        <begin position="31"/>
        <end position="275"/>
    </location>
</feature>
<dbReference type="Proteomes" id="UP001151699">
    <property type="component" value="Chromosome A"/>
</dbReference>
<comment type="caution">
    <text evidence="4">The sequence shown here is derived from an EMBL/GenBank/DDBJ whole genome shotgun (WGS) entry which is preliminary data.</text>
</comment>
<sequence>MNYFSTTVSDRQANHQEVKFHYIESGEPSDPLVLLLHGFPDCWLGWNNQILELAKHFRVVAVDLKGFNDSDKPKSRHLYQPQQICEELSQFIKCLGYNSGTIIGHDLGGIIGWIFAHTNPERVDRFVAISSPHPNIIWKNLHPNSQVNNNWLKFIQLPILPEKTLSSNNFLEICLPHVFSGRSNKHSKDVLYRCLTHAYKYVFNRTVDWTGPLNYFRSFPFYKIREGVTIQCPTLIITGSEDPFCKLEAIVKSAEYCDKFVLKIIDGSMHWPHQERPEQFNKVLMKFLVGNRSKQDLFEDPVDNKDVKSTTIQICLAYIENRII</sequence>
<organism evidence="4 5">
    <name type="scientific">Pseudolycoriella hygida</name>
    <dbReference type="NCBI Taxonomy" id="35572"/>
    <lineage>
        <taxon>Eukaryota</taxon>
        <taxon>Metazoa</taxon>
        <taxon>Ecdysozoa</taxon>
        <taxon>Arthropoda</taxon>
        <taxon>Hexapoda</taxon>
        <taxon>Insecta</taxon>
        <taxon>Pterygota</taxon>
        <taxon>Neoptera</taxon>
        <taxon>Endopterygota</taxon>
        <taxon>Diptera</taxon>
        <taxon>Nematocera</taxon>
        <taxon>Sciaroidea</taxon>
        <taxon>Sciaridae</taxon>
        <taxon>Pseudolycoriella</taxon>
    </lineage>
</organism>
<gene>
    <name evidence="4" type="primary">EPHX4_1</name>
    <name evidence="4" type="ORF">Bhyg_00437</name>
</gene>
<dbReference type="InterPro" id="IPR029058">
    <property type="entry name" value="AB_hydrolase_fold"/>
</dbReference>
<evidence type="ECO:0000256" key="2">
    <source>
        <dbReference type="ARBA" id="ARBA00038334"/>
    </source>
</evidence>
<proteinExistence type="inferred from homology"/>